<reference evidence="4" key="1">
    <citation type="journal article" date="2021" name="Nat. Commun.">
        <title>Genetic determinants of endophytism in the Arabidopsis root mycobiome.</title>
        <authorList>
            <person name="Mesny F."/>
            <person name="Miyauchi S."/>
            <person name="Thiergart T."/>
            <person name="Pickel B."/>
            <person name="Atanasova L."/>
            <person name="Karlsson M."/>
            <person name="Huettel B."/>
            <person name="Barry K.W."/>
            <person name="Haridas S."/>
            <person name="Chen C."/>
            <person name="Bauer D."/>
            <person name="Andreopoulos W."/>
            <person name="Pangilinan J."/>
            <person name="LaButti K."/>
            <person name="Riley R."/>
            <person name="Lipzen A."/>
            <person name="Clum A."/>
            <person name="Drula E."/>
            <person name="Henrissat B."/>
            <person name="Kohler A."/>
            <person name="Grigoriev I.V."/>
            <person name="Martin F.M."/>
            <person name="Hacquard S."/>
        </authorList>
    </citation>
    <scope>NUCLEOTIDE SEQUENCE</scope>
    <source>
        <strain evidence="4">MPI-CAGE-AT-0021</strain>
    </source>
</reference>
<dbReference type="Pfam" id="PF11951">
    <property type="entry name" value="Fungal_trans_2"/>
    <property type="match status" value="1"/>
</dbReference>
<protein>
    <recommendedName>
        <fullName evidence="3">Zn(2)-C6 fungal-type domain-containing protein</fullName>
    </recommendedName>
</protein>
<organism evidence="4 5">
    <name type="scientific">Dactylonectria estremocensis</name>
    <dbReference type="NCBI Taxonomy" id="1079267"/>
    <lineage>
        <taxon>Eukaryota</taxon>
        <taxon>Fungi</taxon>
        <taxon>Dikarya</taxon>
        <taxon>Ascomycota</taxon>
        <taxon>Pezizomycotina</taxon>
        <taxon>Sordariomycetes</taxon>
        <taxon>Hypocreomycetidae</taxon>
        <taxon>Hypocreales</taxon>
        <taxon>Nectriaceae</taxon>
        <taxon>Dactylonectria</taxon>
    </lineage>
</organism>
<dbReference type="InterPro" id="IPR001138">
    <property type="entry name" value="Zn2Cys6_DnaBD"/>
</dbReference>
<evidence type="ECO:0000313" key="5">
    <source>
        <dbReference type="Proteomes" id="UP000717696"/>
    </source>
</evidence>
<dbReference type="PROSITE" id="PS50048">
    <property type="entry name" value="ZN2_CY6_FUNGAL_2"/>
    <property type="match status" value="1"/>
</dbReference>
<dbReference type="PANTHER" id="PTHR47784">
    <property type="entry name" value="STEROL UPTAKE CONTROL PROTEIN 2"/>
    <property type="match status" value="1"/>
</dbReference>
<feature type="compositionally biased region" description="Low complexity" evidence="2">
    <location>
        <begin position="75"/>
        <end position="84"/>
    </location>
</feature>
<comment type="caution">
    <text evidence="4">The sequence shown here is derived from an EMBL/GenBank/DDBJ whole genome shotgun (WGS) entry which is preliminary data.</text>
</comment>
<gene>
    <name evidence="4" type="ORF">B0J13DRAFT_540976</name>
</gene>
<evidence type="ECO:0000256" key="2">
    <source>
        <dbReference type="SAM" id="MobiDB-lite"/>
    </source>
</evidence>
<evidence type="ECO:0000259" key="3">
    <source>
        <dbReference type="PROSITE" id="PS50048"/>
    </source>
</evidence>
<dbReference type="Gene3D" id="4.10.240.10">
    <property type="entry name" value="Zn(2)-C6 fungal-type DNA-binding domain"/>
    <property type="match status" value="1"/>
</dbReference>
<name>A0A9P9FF38_9HYPO</name>
<dbReference type="InterPro" id="IPR036864">
    <property type="entry name" value="Zn2-C6_fun-type_DNA-bd_sf"/>
</dbReference>
<dbReference type="Proteomes" id="UP000717696">
    <property type="component" value="Unassembled WGS sequence"/>
</dbReference>
<dbReference type="PROSITE" id="PS00463">
    <property type="entry name" value="ZN2_CY6_FUNGAL_1"/>
    <property type="match status" value="1"/>
</dbReference>
<evidence type="ECO:0000256" key="1">
    <source>
        <dbReference type="ARBA" id="ARBA00023242"/>
    </source>
</evidence>
<accession>A0A9P9FF38</accession>
<dbReference type="GO" id="GO:0008270">
    <property type="term" value="F:zinc ion binding"/>
    <property type="evidence" value="ECO:0007669"/>
    <property type="project" value="InterPro"/>
</dbReference>
<sequence>MPSPSTRLGHRKSRKGCLRCKARHVKCDELRPCSNCLRFDLPCSLTVDHAPHDDATVGSSVRQTAPLTPAPTPSSPTIAPKPSTQPQAQFTAHKAAPSPQTQEADTARSSIRRGSPRGILNPPQDSASPGSFPPPTPASLVNGETSEHFSPSWMQSLRLLHHYSTVVFPTLSRDDTVEVWKTAVPEIAFTHEFLMHGLLAMSALHYAQSHPDQRRQYVLVSSYYQNLALQHFSTHLNDINDNNCEALFLLATFIFVITMCSIADRPDSEAPISPREIAHSFMLLQGIKTIVNFSQLTRWKEHGPLAPLLHPLPPIKLTRSGPFLVQMDRLTTLAREMHPSFDVINPQSSCLLAIESLRVTYHSTFADTASGRSRRIWLWPITLTNVFIDLIDQNHPVALIILAHFAALARPFEYQDWINKKGFAALVQPLEPRGSGDHGWTINIIKAVARSLDHDWQQWMNWPQRSVRECIDVEDMDM</sequence>
<dbReference type="EMBL" id="JAGMUU010000002">
    <property type="protein sequence ID" value="KAH7160333.1"/>
    <property type="molecule type" value="Genomic_DNA"/>
</dbReference>
<dbReference type="InterPro" id="IPR021858">
    <property type="entry name" value="Fun_TF"/>
</dbReference>
<evidence type="ECO:0000313" key="4">
    <source>
        <dbReference type="EMBL" id="KAH7160333.1"/>
    </source>
</evidence>
<proteinExistence type="predicted"/>
<dbReference type="InterPro" id="IPR053157">
    <property type="entry name" value="Sterol_Uptake_Regulator"/>
</dbReference>
<feature type="domain" description="Zn(2)-C6 fungal-type" evidence="3">
    <location>
        <begin position="16"/>
        <end position="45"/>
    </location>
</feature>
<dbReference type="SMART" id="SM00066">
    <property type="entry name" value="GAL4"/>
    <property type="match status" value="1"/>
</dbReference>
<keyword evidence="1" id="KW-0539">Nucleus</keyword>
<dbReference type="OrthoDB" id="3546279at2759"/>
<dbReference type="Pfam" id="PF00172">
    <property type="entry name" value="Zn_clus"/>
    <property type="match status" value="1"/>
</dbReference>
<dbReference type="GO" id="GO:0001228">
    <property type="term" value="F:DNA-binding transcription activator activity, RNA polymerase II-specific"/>
    <property type="evidence" value="ECO:0007669"/>
    <property type="project" value="TreeGrafter"/>
</dbReference>
<feature type="region of interest" description="Disordered" evidence="2">
    <location>
        <begin position="54"/>
        <end position="146"/>
    </location>
</feature>
<dbReference type="CDD" id="cd00067">
    <property type="entry name" value="GAL4"/>
    <property type="match status" value="1"/>
</dbReference>
<dbReference type="PANTHER" id="PTHR47784:SF4">
    <property type="entry name" value="ZN(II)2CYS6 TRANSCRIPTION FACTOR (EUROFUNG)"/>
    <property type="match status" value="1"/>
</dbReference>
<dbReference type="SUPFAM" id="SSF57701">
    <property type="entry name" value="Zn2/Cys6 DNA-binding domain"/>
    <property type="match status" value="1"/>
</dbReference>
<dbReference type="AlphaFoldDB" id="A0A9P9FF38"/>
<keyword evidence="5" id="KW-1185">Reference proteome</keyword>